<evidence type="ECO:0000313" key="3">
    <source>
        <dbReference type="Proteomes" id="UP000501451"/>
    </source>
</evidence>
<feature type="transmembrane region" description="Helical" evidence="1">
    <location>
        <begin position="145"/>
        <end position="168"/>
    </location>
</feature>
<dbReference type="Proteomes" id="UP000501451">
    <property type="component" value="Chromosome"/>
</dbReference>
<dbReference type="KEGG" id="jar:G7057_00740"/>
<feature type="transmembrane region" description="Helical" evidence="1">
    <location>
        <begin position="68"/>
        <end position="90"/>
    </location>
</feature>
<sequence length="179" mass="19407">MNKRSRTGTLTTAALLIAVGILIPMISPLKIVLEPASFTLASHVATFIAMFISPYVALAVAFGTAMGFVLGGFPIVIALRAASHMIFAFLGAKYLEAKPELIIDTKKSWLFNLLIGLLHATCEVIVVSIFYFAGNLTAAYYDKGLLTSVMLLVGVGTVIHSMVDFWLAQIVWKTLKRRG</sequence>
<evidence type="ECO:0000256" key="1">
    <source>
        <dbReference type="SAM" id="Phobius"/>
    </source>
</evidence>
<dbReference type="AlphaFoldDB" id="A0A6G7K7B1"/>
<feature type="transmembrane region" description="Helical" evidence="1">
    <location>
        <begin position="12"/>
        <end position="33"/>
    </location>
</feature>
<accession>A0A6G7K7B1</accession>
<keyword evidence="1" id="KW-0812">Transmembrane</keyword>
<dbReference type="EMBL" id="CP049740">
    <property type="protein sequence ID" value="QII81140.1"/>
    <property type="molecule type" value="Genomic_DNA"/>
</dbReference>
<evidence type="ECO:0008006" key="4">
    <source>
        <dbReference type="Google" id="ProtNLM"/>
    </source>
</evidence>
<proteinExistence type="predicted"/>
<protein>
    <recommendedName>
        <fullName evidence="4">ECF transporter S component</fullName>
    </recommendedName>
</protein>
<feature type="transmembrane region" description="Helical" evidence="1">
    <location>
        <begin position="110"/>
        <end position="133"/>
    </location>
</feature>
<organism evidence="2 3">
    <name type="scientific">Jeotgalibaca arthritidis</name>
    <dbReference type="NCBI Taxonomy" id="1868794"/>
    <lineage>
        <taxon>Bacteria</taxon>
        <taxon>Bacillati</taxon>
        <taxon>Bacillota</taxon>
        <taxon>Bacilli</taxon>
        <taxon>Lactobacillales</taxon>
        <taxon>Carnobacteriaceae</taxon>
        <taxon>Jeotgalibaca</taxon>
    </lineage>
</organism>
<gene>
    <name evidence="2" type="ORF">G7057_00740</name>
</gene>
<dbReference type="RefSeq" id="WP_166160583.1">
    <property type="nucleotide sequence ID" value="NZ_CP049740.1"/>
</dbReference>
<name>A0A6G7K7B1_9LACT</name>
<keyword evidence="1" id="KW-1133">Transmembrane helix</keyword>
<keyword evidence="3" id="KW-1185">Reference proteome</keyword>
<keyword evidence="1" id="KW-0472">Membrane</keyword>
<feature type="transmembrane region" description="Helical" evidence="1">
    <location>
        <begin position="40"/>
        <end position="62"/>
    </location>
</feature>
<evidence type="ECO:0000313" key="2">
    <source>
        <dbReference type="EMBL" id="QII81140.1"/>
    </source>
</evidence>
<reference evidence="2 3" key="1">
    <citation type="journal article" date="2017" name="Int. J. Syst. Evol. Microbiol.">
        <title>Jeotgalibaca porci sp. nov. and Jeotgalibaca arthritidis sp. nov., isolated from pigs, and emended description of the genus Jeotgalibaca.</title>
        <authorList>
            <person name="Zamora L."/>
            <person name="Perez-Sancho M."/>
            <person name="Dominguez L."/>
            <person name="Fernandez-Garayzabal J.F."/>
            <person name="Vela A.I."/>
        </authorList>
    </citation>
    <scope>NUCLEOTIDE SEQUENCE [LARGE SCALE GENOMIC DNA]</scope>
    <source>
        <strain evidence="2 3">CECT 9157</strain>
    </source>
</reference>